<feature type="compositionally biased region" description="Basic and acidic residues" evidence="9">
    <location>
        <begin position="13"/>
        <end position="31"/>
    </location>
</feature>
<feature type="DNA-binding region" description="Homeobox" evidence="8">
    <location>
        <begin position="274"/>
        <end position="336"/>
    </location>
</feature>
<dbReference type="GO" id="GO:0003677">
    <property type="term" value="F:DNA binding"/>
    <property type="evidence" value="ECO:0007669"/>
    <property type="project" value="UniProtKB-UniRule"/>
</dbReference>
<evidence type="ECO:0000256" key="8">
    <source>
        <dbReference type="PROSITE-ProRule" id="PRU00108"/>
    </source>
</evidence>
<dbReference type="EMBL" id="JANPWZ010001759">
    <property type="protein sequence ID" value="KAJ3563451.1"/>
    <property type="molecule type" value="Genomic_DNA"/>
</dbReference>
<dbReference type="Pfam" id="PF05920">
    <property type="entry name" value="Homeobox_KN"/>
    <property type="match status" value="1"/>
</dbReference>
<feature type="region of interest" description="Disordered" evidence="9">
    <location>
        <begin position="347"/>
        <end position="393"/>
    </location>
</feature>
<keyword evidence="4 8" id="KW-0371">Homeobox</keyword>
<evidence type="ECO:0000256" key="9">
    <source>
        <dbReference type="SAM" id="MobiDB-lite"/>
    </source>
</evidence>
<dbReference type="VEuPathDB" id="FungiDB:F4678DRAFT_173902"/>
<feature type="compositionally biased region" description="Basic and acidic residues" evidence="9">
    <location>
        <begin position="157"/>
        <end position="166"/>
    </location>
</feature>
<keyword evidence="3 8" id="KW-0238">DNA-binding</keyword>
<dbReference type="AlphaFoldDB" id="A0A9W8TKE3"/>
<evidence type="ECO:0000313" key="12">
    <source>
        <dbReference type="Proteomes" id="UP001148614"/>
    </source>
</evidence>
<evidence type="ECO:0000256" key="3">
    <source>
        <dbReference type="ARBA" id="ARBA00023125"/>
    </source>
</evidence>
<dbReference type="GO" id="GO:0005634">
    <property type="term" value="C:nucleus"/>
    <property type="evidence" value="ECO:0007669"/>
    <property type="project" value="UniProtKB-SubCell"/>
</dbReference>
<dbReference type="InterPro" id="IPR008422">
    <property type="entry name" value="KN_HD"/>
</dbReference>
<dbReference type="PROSITE" id="PS50071">
    <property type="entry name" value="HOMEOBOX_2"/>
    <property type="match status" value="1"/>
</dbReference>
<comment type="subcellular location">
    <subcellularLocation>
        <location evidence="1 8">Nucleus</location>
    </subcellularLocation>
</comment>
<evidence type="ECO:0000256" key="7">
    <source>
        <dbReference type="ARBA" id="ARBA00038021"/>
    </source>
</evidence>
<reference evidence="11" key="1">
    <citation type="submission" date="2022-07" db="EMBL/GenBank/DDBJ databases">
        <title>Genome Sequence of Xylaria arbuscula.</title>
        <authorList>
            <person name="Buettner E."/>
        </authorList>
    </citation>
    <scope>NUCLEOTIDE SEQUENCE</scope>
    <source>
        <strain evidence="11">VT107</strain>
    </source>
</reference>
<evidence type="ECO:0000256" key="4">
    <source>
        <dbReference type="ARBA" id="ARBA00023155"/>
    </source>
</evidence>
<keyword evidence="6 8" id="KW-0539">Nucleus</keyword>
<comment type="caution">
    <text evidence="11">The sequence shown here is derived from an EMBL/GenBank/DDBJ whole genome shotgun (WGS) entry which is preliminary data.</text>
</comment>
<keyword evidence="12" id="KW-1185">Reference proteome</keyword>
<dbReference type="InterPro" id="IPR001356">
    <property type="entry name" value="HD"/>
</dbReference>
<proteinExistence type="inferred from homology"/>
<comment type="similarity">
    <text evidence="7">Belongs to the TALE/TGIF homeobox family.</text>
</comment>
<dbReference type="SMART" id="SM00389">
    <property type="entry name" value="HOX"/>
    <property type="match status" value="1"/>
</dbReference>
<sequence length="393" mass="45333">MKDTRQQFPNGDFPRRGREESSCRDGKKEEEGVSLPPIRTMFPDLDRDLPAELPPHAVSPCGPSSEYVYSPRQRKRTRALGNQERQLDRPSQVPRTYHDTLPTYLPTYSYHNLSPDSSRPQSPLSWSQSAFTHSTSSSPNTGGTVIRPPVISPTTIEPRERVEARRVSPPYQQFEFRIPPRTRDSFNDGYVSDPSRQPTIVHSDGHRVELGDREYHQASYDHGYHRSSRHQSLSVGPPHYESPAYPASIYRPPYGDPYLHLEELGMMPNGDPKQRKRRGNLPKHTTEILRKWFHSHLHHPYPTEDEKQDLVKQTGLQLNQISNWFINARRRQLPNLISDARAESEVIHGRGTDTTDNLARRRQRHPSDSEGSYDEIEVNSKRRRTIDMKRGSV</sequence>
<evidence type="ECO:0000256" key="5">
    <source>
        <dbReference type="ARBA" id="ARBA00023163"/>
    </source>
</evidence>
<dbReference type="Proteomes" id="UP001148614">
    <property type="component" value="Unassembled WGS sequence"/>
</dbReference>
<accession>A0A9W8TKE3</accession>
<dbReference type="PANTHER" id="PTHR11850">
    <property type="entry name" value="HOMEOBOX PROTEIN TRANSCRIPTION FACTORS"/>
    <property type="match status" value="1"/>
</dbReference>
<name>A0A9W8TKE3_9PEZI</name>
<evidence type="ECO:0000256" key="6">
    <source>
        <dbReference type="ARBA" id="ARBA00023242"/>
    </source>
</evidence>
<dbReference type="InterPro" id="IPR050224">
    <property type="entry name" value="TALE_homeobox"/>
</dbReference>
<dbReference type="FunFam" id="1.10.10.60:FF:000059">
    <property type="entry name" value="TGFB-induced factor homeobox 1"/>
    <property type="match status" value="1"/>
</dbReference>
<gene>
    <name evidence="11" type="ORF">NPX13_g8192</name>
</gene>
<dbReference type="CDD" id="cd00086">
    <property type="entry name" value="homeodomain"/>
    <property type="match status" value="1"/>
</dbReference>
<dbReference type="GO" id="GO:0006355">
    <property type="term" value="P:regulation of DNA-templated transcription"/>
    <property type="evidence" value="ECO:0007669"/>
    <property type="project" value="InterPro"/>
</dbReference>
<dbReference type="SUPFAM" id="SSF46689">
    <property type="entry name" value="Homeodomain-like"/>
    <property type="match status" value="1"/>
</dbReference>
<feature type="compositionally biased region" description="Polar residues" evidence="9">
    <location>
        <begin position="109"/>
        <end position="124"/>
    </location>
</feature>
<keyword evidence="5" id="KW-0804">Transcription</keyword>
<evidence type="ECO:0000256" key="1">
    <source>
        <dbReference type="ARBA" id="ARBA00004123"/>
    </source>
</evidence>
<evidence type="ECO:0000259" key="10">
    <source>
        <dbReference type="PROSITE" id="PS50071"/>
    </source>
</evidence>
<organism evidence="11 12">
    <name type="scientific">Xylaria arbuscula</name>
    <dbReference type="NCBI Taxonomy" id="114810"/>
    <lineage>
        <taxon>Eukaryota</taxon>
        <taxon>Fungi</taxon>
        <taxon>Dikarya</taxon>
        <taxon>Ascomycota</taxon>
        <taxon>Pezizomycotina</taxon>
        <taxon>Sordariomycetes</taxon>
        <taxon>Xylariomycetidae</taxon>
        <taxon>Xylariales</taxon>
        <taxon>Xylariaceae</taxon>
        <taxon>Xylaria</taxon>
    </lineage>
</organism>
<dbReference type="InterPro" id="IPR009057">
    <property type="entry name" value="Homeodomain-like_sf"/>
</dbReference>
<feature type="compositionally biased region" description="Low complexity" evidence="9">
    <location>
        <begin position="125"/>
        <end position="138"/>
    </location>
</feature>
<dbReference type="Gene3D" id="1.10.10.60">
    <property type="entry name" value="Homeodomain-like"/>
    <property type="match status" value="1"/>
</dbReference>
<feature type="domain" description="Homeobox" evidence="10">
    <location>
        <begin position="272"/>
        <end position="335"/>
    </location>
</feature>
<evidence type="ECO:0000256" key="2">
    <source>
        <dbReference type="ARBA" id="ARBA00023015"/>
    </source>
</evidence>
<evidence type="ECO:0000313" key="11">
    <source>
        <dbReference type="EMBL" id="KAJ3563451.1"/>
    </source>
</evidence>
<keyword evidence="2" id="KW-0805">Transcription regulation</keyword>
<feature type="region of interest" description="Disordered" evidence="9">
    <location>
        <begin position="1"/>
        <end position="167"/>
    </location>
</feature>
<protein>
    <recommendedName>
        <fullName evidence="10">Homeobox domain-containing protein</fullName>
    </recommendedName>
</protein>